<dbReference type="OrthoDB" id="5411141at2759"/>
<feature type="compositionally biased region" description="Low complexity" evidence="1">
    <location>
        <begin position="79"/>
        <end position="91"/>
    </location>
</feature>
<dbReference type="EMBL" id="KV750155">
    <property type="protein sequence ID" value="OCL06024.1"/>
    <property type="molecule type" value="Genomic_DNA"/>
</dbReference>
<name>A0A8E2EW95_9PEZI</name>
<sequence>SGLGGLGTRESVATARSSFARFRSIDSWVSQQAARVEEQRLREVLRTPVGARGEGGVGAGSGLGSGAGAAVAPAAAAAAAVGDGESSGGASPVAGSRASIGTGLDAGGEGVPEVPDLPPYASLLGVPGGVPGGRPRLQRHDSEATEATVFRQHPGTEVRMSVRSLVPSEILNSKMKPSVL</sequence>
<accession>A0A8E2EW95</accession>
<evidence type="ECO:0000313" key="2">
    <source>
        <dbReference type="EMBL" id="OCL06024.1"/>
    </source>
</evidence>
<dbReference type="AlphaFoldDB" id="A0A8E2EW95"/>
<dbReference type="Proteomes" id="UP000250140">
    <property type="component" value="Unassembled WGS sequence"/>
</dbReference>
<keyword evidence="3" id="KW-1185">Reference proteome</keyword>
<feature type="region of interest" description="Disordered" evidence="1">
    <location>
        <begin position="79"/>
        <end position="144"/>
    </location>
</feature>
<evidence type="ECO:0000256" key="1">
    <source>
        <dbReference type="SAM" id="MobiDB-lite"/>
    </source>
</evidence>
<reference evidence="2 3" key="1">
    <citation type="journal article" date="2016" name="Nat. Commun.">
        <title>Ectomycorrhizal ecology is imprinted in the genome of the dominant symbiotic fungus Cenococcum geophilum.</title>
        <authorList>
            <consortium name="DOE Joint Genome Institute"/>
            <person name="Peter M."/>
            <person name="Kohler A."/>
            <person name="Ohm R.A."/>
            <person name="Kuo A."/>
            <person name="Krutzmann J."/>
            <person name="Morin E."/>
            <person name="Arend M."/>
            <person name="Barry K.W."/>
            <person name="Binder M."/>
            <person name="Choi C."/>
            <person name="Clum A."/>
            <person name="Copeland A."/>
            <person name="Grisel N."/>
            <person name="Haridas S."/>
            <person name="Kipfer T."/>
            <person name="LaButti K."/>
            <person name="Lindquist E."/>
            <person name="Lipzen A."/>
            <person name="Maire R."/>
            <person name="Meier B."/>
            <person name="Mihaltcheva S."/>
            <person name="Molinier V."/>
            <person name="Murat C."/>
            <person name="Poggeler S."/>
            <person name="Quandt C.A."/>
            <person name="Sperisen C."/>
            <person name="Tritt A."/>
            <person name="Tisserant E."/>
            <person name="Crous P.W."/>
            <person name="Henrissat B."/>
            <person name="Nehls U."/>
            <person name="Egli S."/>
            <person name="Spatafora J.W."/>
            <person name="Grigoriev I.V."/>
            <person name="Martin F.M."/>
        </authorList>
    </citation>
    <scope>NUCLEOTIDE SEQUENCE [LARGE SCALE GENOMIC DNA]</scope>
    <source>
        <strain evidence="2 3">CBS 207.34</strain>
    </source>
</reference>
<evidence type="ECO:0000313" key="3">
    <source>
        <dbReference type="Proteomes" id="UP000250140"/>
    </source>
</evidence>
<protein>
    <submittedName>
        <fullName evidence="2">Uncharacterized protein</fullName>
    </submittedName>
</protein>
<gene>
    <name evidence="2" type="ORF">AOQ84DRAFT_379025</name>
</gene>
<organism evidence="2 3">
    <name type="scientific">Glonium stellatum</name>
    <dbReference type="NCBI Taxonomy" id="574774"/>
    <lineage>
        <taxon>Eukaryota</taxon>
        <taxon>Fungi</taxon>
        <taxon>Dikarya</taxon>
        <taxon>Ascomycota</taxon>
        <taxon>Pezizomycotina</taxon>
        <taxon>Dothideomycetes</taxon>
        <taxon>Pleosporomycetidae</taxon>
        <taxon>Gloniales</taxon>
        <taxon>Gloniaceae</taxon>
        <taxon>Glonium</taxon>
    </lineage>
</organism>
<proteinExistence type="predicted"/>
<feature type="non-terminal residue" evidence="2">
    <location>
        <position position="1"/>
    </location>
</feature>